<dbReference type="Pfam" id="PF13561">
    <property type="entry name" value="adh_short_C2"/>
    <property type="match status" value="1"/>
</dbReference>
<dbReference type="GO" id="GO:0016491">
    <property type="term" value="F:oxidoreductase activity"/>
    <property type="evidence" value="ECO:0007669"/>
    <property type="project" value="UniProtKB-KW"/>
</dbReference>
<dbReference type="NCBIfam" id="NF005559">
    <property type="entry name" value="PRK07231.1"/>
    <property type="match status" value="1"/>
</dbReference>
<dbReference type="PANTHER" id="PTHR24321">
    <property type="entry name" value="DEHYDROGENASES, SHORT CHAIN"/>
    <property type="match status" value="1"/>
</dbReference>
<dbReference type="InterPro" id="IPR020904">
    <property type="entry name" value="Sc_DH/Rdtase_CS"/>
</dbReference>
<dbReference type="CDD" id="cd05233">
    <property type="entry name" value="SDR_c"/>
    <property type="match status" value="1"/>
</dbReference>
<protein>
    <recommendedName>
        <fullName evidence="5">Short-chain dehydrogenase</fullName>
    </recommendedName>
</protein>
<evidence type="ECO:0008006" key="5">
    <source>
        <dbReference type="Google" id="ProtNLM"/>
    </source>
</evidence>
<keyword evidence="2" id="KW-0560">Oxidoreductase</keyword>
<dbReference type="AlphaFoldDB" id="A0A2C1LD29"/>
<dbReference type="FunFam" id="3.40.50.720:FF:000084">
    <property type="entry name" value="Short-chain dehydrogenase reductase"/>
    <property type="match status" value="1"/>
</dbReference>
<evidence type="ECO:0000313" key="4">
    <source>
        <dbReference type="Proteomes" id="UP000225766"/>
    </source>
</evidence>
<dbReference type="EMBL" id="NUMG01000010">
    <property type="protein sequence ID" value="PGU02836.1"/>
    <property type="molecule type" value="Genomic_DNA"/>
</dbReference>
<dbReference type="InterPro" id="IPR002347">
    <property type="entry name" value="SDR_fam"/>
</dbReference>
<dbReference type="PANTHER" id="PTHR24321:SF8">
    <property type="entry name" value="ESTRADIOL 17-BETA-DEHYDROGENASE 8-RELATED"/>
    <property type="match status" value="1"/>
</dbReference>
<dbReference type="PROSITE" id="PS00061">
    <property type="entry name" value="ADH_SHORT"/>
    <property type="match status" value="1"/>
</dbReference>
<dbReference type="RefSeq" id="WP_098882642.1">
    <property type="nucleotide sequence ID" value="NZ_NUMG01000010.1"/>
</dbReference>
<dbReference type="SUPFAM" id="SSF51735">
    <property type="entry name" value="NAD(P)-binding Rossmann-fold domains"/>
    <property type="match status" value="1"/>
</dbReference>
<comment type="similarity">
    <text evidence="1">Belongs to the short-chain dehydrogenases/reductases (SDR) family.</text>
</comment>
<dbReference type="GO" id="GO:0008206">
    <property type="term" value="P:bile acid metabolic process"/>
    <property type="evidence" value="ECO:0007669"/>
    <property type="project" value="UniProtKB-ARBA"/>
</dbReference>
<dbReference type="PRINTS" id="PR00080">
    <property type="entry name" value="SDRFAMILY"/>
</dbReference>
<evidence type="ECO:0000313" key="3">
    <source>
        <dbReference type="EMBL" id="PGU02836.1"/>
    </source>
</evidence>
<sequence>MINLDGKVAIVTGAASGIGKATAKRLAKEGAAVVVADYNAEAGEKVAEEIRAEGGKAVAQKVDVSNEVEIKAMVERAINEFGKLNILHNNAAATGNNDIDGDVVHVKTKNWDYIMAVNLRGVMLGCKYAIPEMIKAGDGAIINTSSGSALSGEYGRTAYAASKAGILALTRSVATQYGKQGIRCNAILPGLVLTPASKGAFTPEMLGLLEEGHLTPFVGEPDDIANMVTFLASDRARFITGQQIPVDGGALITSAATGILKHEIDKK</sequence>
<name>A0A2C1LD29_BACCE</name>
<dbReference type="Gene3D" id="3.40.50.720">
    <property type="entry name" value="NAD(P)-binding Rossmann-like Domain"/>
    <property type="match status" value="1"/>
</dbReference>
<gene>
    <name evidence="3" type="ORF">COD19_10950</name>
</gene>
<dbReference type="PRINTS" id="PR00081">
    <property type="entry name" value="GDHRDH"/>
</dbReference>
<organism evidence="3 4">
    <name type="scientific">Bacillus cereus</name>
    <dbReference type="NCBI Taxonomy" id="1396"/>
    <lineage>
        <taxon>Bacteria</taxon>
        <taxon>Bacillati</taxon>
        <taxon>Bacillota</taxon>
        <taxon>Bacilli</taxon>
        <taxon>Bacillales</taxon>
        <taxon>Bacillaceae</taxon>
        <taxon>Bacillus</taxon>
        <taxon>Bacillus cereus group</taxon>
    </lineage>
</organism>
<evidence type="ECO:0000256" key="2">
    <source>
        <dbReference type="ARBA" id="ARBA00023002"/>
    </source>
</evidence>
<dbReference type="InterPro" id="IPR036291">
    <property type="entry name" value="NAD(P)-bd_dom_sf"/>
</dbReference>
<reference evidence="3 4" key="1">
    <citation type="submission" date="2017-09" db="EMBL/GenBank/DDBJ databases">
        <title>Large-scale bioinformatics analysis of Bacillus genomes uncovers conserved roles of natural products in bacterial physiology.</title>
        <authorList>
            <consortium name="Agbiome Team Llc"/>
            <person name="Bleich R.M."/>
            <person name="Grubbs K.J."/>
            <person name="Santa Maria K.C."/>
            <person name="Allen S.E."/>
            <person name="Farag S."/>
            <person name="Shank E.A."/>
            <person name="Bowers A."/>
        </authorList>
    </citation>
    <scope>NUCLEOTIDE SEQUENCE [LARGE SCALE GENOMIC DNA]</scope>
    <source>
        <strain evidence="3 4">AFS040105</strain>
    </source>
</reference>
<comment type="caution">
    <text evidence="3">The sequence shown here is derived from an EMBL/GenBank/DDBJ whole genome shotgun (WGS) entry which is preliminary data.</text>
</comment>
<proteinExistence type="inferred from homology"/>
<accession>A0A2C1LD29</accession>
<dbReference type="Proteomes" id="UP000225766">
    <property type="component" value="Unassembled WGS sequence"/>
</dbReference>
<evidence type="ECO:0000256" key="1">
    <source>
        <dbReference type="ARBA" id="ARBA00006484"/>
    </source>
</evidence>